<organism evidence="3 4">
    <name type="scientific">Phocaeicola acetigenes</name>
    <dbReference type="NCBI Taxonomy" id="3016083"/>
    <lineage>
        <taxon>Bacteria</taxon>
        <taxon>Pseudomonadati</taxon>
        <taxon>Bacteroidota</taxon>
        <taxon>Bacteroidia</taxon>
        <taxon>Bacteroidales</taxon>
        <taxon>Bacteroidaceae</taxon>
        <taxon>Phocaeicola</taxon>
    </lineage>
</organism>
<gene>
    <name evidence="3" type="ORF">O6P32_10345</name>
</gene>
<keyword evidence="4" id="KW-1185">Reference proteome</keyword>
<keyword evidence="2" id="KW-0812">Transmembrane</keyword>
<reference evidence="3" key="1">
    <citation type="submission" date="2022-12" db="EMBL/GenBank/DDBJ databases">
        <title>Phocaeicola acetigenes sp. nov., isolated feces from a healthy human.</title>
        <authorList>
            <person name="Do H."/>
            <person name="Ha Y.B."/>
            <person name="Kim J.-S."/>
            <person name="Suh M.K."/>
            <person name="Kim H.S."/>
            <person name="Lee J.-S."/>
        </authorList>
    </citation>
    <scope>NUCLEOTIDE SEQUENCE</scope>
    <source>
        <strain evidence="3">KGMB11183</strain>
    </source>
</reference>
<dbReference type="EMBL" id="JAPZVM010000009">
    <property type="protein sequence ID" value="MCZ8373101.1"/>
    <property type="molecule type" value="Genomic_DNA"/>
</dbReference>
<protein>
    <submittedName>
        <fullName evidence="3">Uncharacterized protein</fullName>
    </submittedName>
</protein>
<evidence type="ECO:0000256" key="2">
    <source>
        <dbReference type="SAM" id="Phobius"/>
    </source>
</evidence>
<evidence type="ECO:0000313" key="3">
    <source>
        <dbReference type="EMBL" id="MCZ8373101.1"/>
    </source>
</evidence>
<accession>A0ABT4PJ63</accession>
<feature type="coiled-coil region" evidence="1">
    <location>
        <begin position="62"/>
        <end position="121"/>
    </location>
</feature>
<feature type="transmembrane region" description="Helical" evidence="2">
    <location>
        <begin position="38"/>
        <end position="59"/>
    </location>
</feature>
<dbReference type="Proteomes" id="UP001141933">
    <property type="component" value="Unassembled WGS sequence"/>
</dbReference>
<comment type="caution">
    <text evidence="3">The sequence shown here is derived from an EMBL/GenBank/DDBJ whole genome shotgun (WGS) entry which is preliminary data.</text>
</comment>
<keyword evidence="2" id="KW-0472">Membrane</keyword>
<evidence type="ECO:0000313" key="4">
    <source>
        <dbReference type="Proteomes" id="UP001141933"/>
    </source>
</evidence>
<keyword evidence="2" id="KW-1133">Transmembrane helix</keyword>
<dbReference type="RefSeq" id="WP_269878414.1">
    <property type="nucleotide sequence ID" value="NZ_JAPZVM010000009.1"/>
</dbReference>
<evidence type="ECO:0000256" key="1">
    <source>
        <dbReference type="SAM" id="Coils"/>
    </source>
</evidence>
<name>A0ABT4PJ63_9BACT</name>
<proteinExistence type="predicted"/>
<keyword evidence="1" id="KW-0175">Coiled coil</keyword>
<feature type="transmembrane region" description="Helical" evidence="2">
    <location>
        <begin position="7"/>
        <end position="26"/>
    </location>
</feature>
<sequence>MKWLKKIQWISLPLSIAAFVISWLRIDVYMTNDTFVGIMAGFMGACATILVGVQIYNSIDTRNSINKLNESFEERIKRLAMEYHQRLEDIQILENELQKENSELNKRLEQAKEERISNENMMQSYIHRVKGITLEKLQPFTAIILFYQGLDCSLKSKDIKTIHRALEDLETCVERIKNRVHIDTIHSNELDIISPSNLSQYDIYPLIEEKYTTLYNEIIEIKTKALQKKEEQKNE</sequence>